<accession>A0A2H4P7M4</accession>
<dbReference type="Proteomes" id="UP000240374">
    <property type="component" value="Segment"/>
</dbReference>
<evidence type="ECO:0000313" key="3">
    <source>
        <dbReference type="Proteomes" id="UP000240374"/>
    </source>
</evidence>
<organism evidence="2 3">
    <name type="scientific">Pseudomonas phage uligo</name>
    <dbReference type="NCBI Taxonomy" id="2048979"/>
    <lineage>
        <taxon>Viruses</taxon>
        <taxon>Duplodnaviria</taxon>
        <taxon>Heunggongvirae</taxon>
        <taxon>Uroviricota</taxon>
        <taxon>Caudoviricetes</taxon>
        <taxon>Autographivirales</taxon>
        <taxon>Autosignataviridae</taxon>
        <taxon>Colwellvirinae</taxon>
        <taxon>Uliginvirus</taxon>
        <taxon>Uliginvirus uligo</taxon>
    </lineage>
</organism>
<dbReference type="PROSITE" id="PS51186">
    <property type="entry name" value="GNAT"/>
    <property type="match status" value="1"/>
</dbReference>
<proteinExistence type="predicted"/>
<dbReference type="EMBL" id="MG018929">
    <property type="protein sequence ID" value="ATW58186.1"/>
    <property type="molecule type" value="Genomic_DNA"/>
</dbReference>
<name>A0A2H4P7M4_9CAUD</name>
<dbReference type="GO" id="GO:0016747">
    <property type="term" value="F:acyltransferase activity, transferring groups other than amino-acyl groups"/>
    <property type="evidence" value="ECO:0007669"/>
    <property type="project" value="InterPro"/>
</dbReference>
<reference evidence="2" key="1">
    <citation type="submission" date="2018-04" db="EMBL/GenBank/DDBJ databases">
        <authorList>
            <person name="Djurhuus A.M."/>
            <person name="Carstens A.B."/>
            <person name="Hansen L.H."/>
        </authorList>
    </citation>
    <scope>NUCLEOTIDE SEQUENCE</scope>
</reference>
<evidence type="ECO:0000313" key="2">
    <source>
        <dbReference type="EMBL" id="ATW58186.1"/>
    </source>
</evidence>
<protein>
    <submittedName>
        <fullName evidence="2">Acetyltransferase</fullName>
    </submittedName>
</protein>
<keyword evidence="3" id="KW-1185">Reference proteome</keyword>
<dbReference type="Gene3D" id="3.40.630.30">
    <property type="match status" value="1"/>
</dbReference>
<dbReference type="InterPro" id="IPR016181">
    <property type="entry name" value="Acyl_CoA_acyltransferase"/>
</dbReference>
<sequence>MMYTRQAHLLDMLLIAPLAARYAEEVKTHSEFPVILDYSLDMVARTILTGGCFLIVFDNQKPVGFLWGFCCAMPWNPNKLALDTLLYVEPQYRGSRAAYKLVQGWEAWAREQGATSVQLSVASGIHEERTASFYQRMGYNHIGTEYRKELI</sequence>
<dbReference type="CDD" id="cd04301">
    <property type="entry name" value="NAT_SF"/>
    <property type="match status" value="1"/>
</dbReference>
<evidence type="ECO:0000259" key="1">
    <source>
        <dbReference type="PROSITE" id="PS51186"/>
    </source>
</evidence>
<dbReference type="Pfam" id="PF13508">
    <property type="entry name" value="Acetyltransf_7"/>
    <property type="match status" value="1"/>
</dbReference>
<feature type="domain" description="N-acetyltransferase" evidence="1">
    <location>
        <begin position="2"/>
        <end position="151"/>
    </location>
</feature>
<dbReference type="InterPro" id="IPR000182">
    <property type="entry name" value="GNAT_dom"/>
</dbReference>
<dbReference type="SUPFAM" id="SSF55729">
    <property type="entry name" value="Acyl-CoA N-acyltransferases (Nat)"/>
    <property type="match status" value="1"/>
</dbReference>